<evidence type="ECO:0000313" key="2">
    <source>
        <dbReference type="EMBL" id="PEA88280.1"/>
    </source>
</evidence>
<feature type="chain" id="PRO_5040783356" description="Toxin-like protein" evidence="1">
    <location>
        <begin position="21"/>
        <end position="423"/>
    </location>
</feature>
<sequence>MKKKLLVTTAALSLSLTSLAPVTSLAATQSTTGVNNEPSHPETMVPASVVDRAAERLGGIHADKFTSQIIEKLNNSSNKLGYLKGDKLTIKLDNDGKISGVDMLAPPEDQVKFTGKSALEYSTIIQGDPTLEVIHDKSTNEITITKTKNVNSTGKMRLESGVGYSFQTWVWYLIWVQENDRFGSTSSWKDVDFKNFKTAPKLLVNPNTHHEVNINSNKPKSEDFFEVISSAGKVKSEFVKEPDFSHIGEHTATIRLWDEYGEETPSDENHNKTFDVKFNVVDKDSWETEDLRGWKFTGDWKRVKNSNHSLTGDYSIYSPKTIIAHKQYNFQKGATYRFTAFVKPETLNDENDTVSLSLLSNGTNPEKQFFLSYVSQLPSEDKGFKKTCGEFTIEDGQENSNLKFLFSSDSGVYIDSFKLERIK</sequence>
<organism evidence="2 3">
    <name type="scientific">Bacillus thuringiensis</name>
    <dbReference type="NCBI Taxonomy" id="1428"/>
    <lineage>
        <taxon>Bacteria</taxon>
        <taxon>Bacillati</taxon>
        <taxon>Bacillota</taxon>
        <taxon>Bacilli</taxon>
        <taxon>Bacillales</taxon>
        <taxon>Bacillaceae</taxon>
        <taxon>Bacillus</taxon>
        <taxon>Bacillus cereus group</taxon>
    </lineage>
</organism>
<dbReference type="RefSeq" id="WP_098902197.1">
    <property type="nucleotide sequence ID" value="NZ_NVNL01000033.1"/>
</dbReference>
<dbReference type="Gene3D" id="2.60.120.260">
    <property type="entry name" value="Galactose-binding domain-like"/>
    <property type="match status" value="1"/>
</dbReference>
<evidence type="ECO:0000313" key="3">
    <source>
        <dbReference type="Proteomes" id="UP000220702"/>
    </source>
</evidence>
<reference evidence="2 3" key="1">
    <citation type="submission" date="2017-09" db="EMBL/GenBank/DDBJ databases">
        <title>Large-scale bioinformatics analysis of Bacillus genomes uncovers conserved roles of natural products in bacterial physiology.</title>
        <authorList>
            <consortium name="Agbiome Team Llc"/>
            <person name="Bleich R.M."/>
            <person name="Grubbs K.J."/>
            <person name="Santa Maria K.C."/>
            <person name="Allen S.E."/>
            <person name="Farag S."/>
            <person name="Shank E.A."/>
            <person name="Bowers A."/>
        </authorList>
    </citation>
    <scope>NUCLEOTIDE SEQUENCE [LARGE SCALE GENOMIC DNA]</scope>
    <source>
        <strain evidence="2 3">AFS089089</strain>
    </source>
</reference>
<evidence type="ECO:0000256" key="1">
    <source>
        <dbReference type="SAM" id="SignalP"/>
    </source>
</evidence>
<keyword evidence="1" id="KW-0732">Signal</keyword>
<dbReference type="AlphaFoldDB" id="A0A9X6Y9J2"/>
<accession>A0A9X6Y9J2</accession>
<dbReference type="Proteomes" id="UP000220702">
    <property type="component" value="Unassembled WGS sequence"/>
</dbReference>
<name>A0A9X6Y9J2_BACTU</name>
<dbReference type="SUPFAM" id="SSF49785">
    <property type="entry name" value="Galactose-binding domain-like"/>
    <property type="match status" value="1"/>
</dbReference>
<evidence type="ECO:0008006" key="4">
    <source>
        <dbReference type="Google" id="ProtNLM"/>
    </source>
</evidence>
<dbReference type="EMBL" id="NVNL01000033">
    <property type="protein sequence ID" value="PEA88280.1"/>
    <property type="molecule type" value="Genomic_DNA"/>
</dbReference>
<gene>
    <name evidence="2" type="ORF">CON71_19895</name>
</gene>
<dbReference type="InterPro" id="IPR008979">
    <property type="entry name" value="Galactose-bd-like_sf"/>
</dbReference>
<proteinExistence type="predicted"/>
<protein>
    <recommendedName>
        <fullName evidence="4">Toxin-like protein</fullName>
    </recommendedName>
</protein>
<feature type="signal peptide" evidence="1">
    <location>
        <begin position="1"/>
        <end position="20"/>
    </location>
</feature>
<comment type="caution">
    <text evidence="2">The sequence shown here is derived from an EMBL/GenBank/DDBJ whole genome shotgun (WGS) entry which is preliminary data.</text>
</comment>